<name>D7CRI7_TRURR</name>
<proteinExistence type="predicted"/>
<feature type="compositionally biased region" description="Basic and acidic residues" evidence="1">
    <location>
        <begin position="1"/>
        <end position="13"/>
    </location>
</feature>
<dbReference type="STRING" id="649638.Trad_0338"/>
<organism evidence="3 4">
    <name type="scientific">Truepera radiovictrix (strain DSM 17093 / CIP 108686 / LMG 22925 / RQ-24)</name>
    <dbReference type="NCBI Taxonomy" id="649638"/>
    <lineage>
        <taxon>Bacteria</taxon>
        <taxon>Thermotogati</taxon>
        <taxon>Deinococcota</taxon>
        <taxon>Deinococci</taxon>
        <taxon>Trueperales</taxon>
        <taxon>Trueperaceae</taxon>
        <taxon>Truepera</taxon>
    </lineage>
</organism>
<sequence>MTQRDPLDEDRLQPTKPAANHRFDPNAARIGEWPEQRVGLFVDTQNLYYAARDIYSRHVDYAVMLKLSERSRHLVHATAYVVEREGEATAYGFVTKLSALGYRVRRRKVRVHRADSGGRPVLEGDWDMGIAADIVRAWDYLDVIVLASGDGDFAPMLELAQQRGKRVEVLAFREAASQNLLDLADAFMGLADVPDIFV</sequence>
<dbReference type="Pfam" id="PF01936">
    <property type="entry name" value="NYN"/>
    <property type="match status" value="1"/>
</dbReference>
<dbReference type="eggNOG" id="COG1432">
    <property type="taxonomic scope" value="Bacteria"/>
</dbReference>
<dbReference type="Gene3D" id="3.40.50.1010">
    <property type="entry name" value="5'-nuclease"/>
    <property type="match status" value="1"/>
</dbReference>
<dbReference type="PANTHER" id="PTHR35458:SF8">
    <property type="entry name" value="SLR0650 PROTEIN"/>
    <property type="match status" value="1"/>
</dbReference>
<evidence type="ECO:0000313" key="4">
    <source>
        <dbReference type="Proteomes" id="UP000000379"/>
    </source>
</evidence>
<dbReference type="CDD" id="cd10911">
    <property type="entry name" value="PIN_LabA"/>
    <property type="match status" value="1"/>
</dbReference>
<evidence type="ECO:0000313" key="3">
    <source>
        <dbReference type="EMBL" id="ADI13477.1"/>
    </source>
</evidence>
<dbReference type="AlphaFoldDB" id="D7CRI7"/>
<dbReference type="InterPro" id="IPR047140">
    <property type="entry name" value="LabA"/>
</dbReference>
<dbReference type="GO" id="GO:0004540">
    <property type="term" value="F:RNA nuclease activity"/>
    <property type="evidence" value="ECO:0007669"/>
    <property type="project" value="InterPro"/>
</dbReference>
<reference evidence="3 4" key="2">
    <citation type="journal article" date="2011" name="Stand. Genomic Sci.">
        <title>Complete genome sequence of Truepera radiovictrix type strain (RQ-24).</title>
        <authorList>
            <person name="Ivanova N."/>
            <person name="Rohde C."/>
            <person name="Munk C."/>
            <person name="Nolan M."/>
            <person name="Lucas S."/>
            <person name="Del Rio T.G."/>
            <person name="Tice H."/>
            <person name="Deshpande S."/>
            <person name="Cheng J.F."/>
            <person name="Tapia R."/>
            <person name="Han C."/>
            <person name="Goodwin L."/>
            <person name="Pitluck S."/>
            <person name="Liolios K."/>
            <person name="Mavromatis K."/>
            <person name="Mikhailova N."/>
            <person name="Pati A."/>
            <person name="Chen A."/>
            <person name="Palaniappan K."/>
            <person name="Land M."/>
            <person name="Hauser L."/>
            <person name="Chang Y.J."/>
            <person name="Jeffries C.D."/>
            <person name="Brambilla E."/>
            <person name="Rohde M."/>
            <person name="Goker M."/>
            <person name="Tindall B.J."/>
            <person name="Woyke T."/>
            <person name="Bristow J."/>
            <person name="Eisen J.A."/>
            <person name="Markowitz V."/>
            <person name="Hugenholtz P."/>
            <person name="Kyrpides N.C."/>
            <person name="Klenk H.P."/>
            <person name="Lapidus A."/>
        </authorList>
    </citation>
    <scope>NUCLEOTIDE SEQUENCE [LARGE SCALE GENOMIC DNA]</scope>
    <source>
        <strain evidence="4">DSM 17093 / CIP 108686 / LMG 22925 / RQ-24</strain>
    </source>
</reference>
<dbReference type="HOGENOM" id="CLU_092340_3_0_0"/>
<evidence type="ECO:0000256" key="1">
    <source>
        <dbReference type="SAM" id="MobiDB-lite"/>
    </source>
</evidence>
<dbReference type="Proteomes" id="UP000000379">
    <property type="component" value="Chromosome"/>
</dbReference>
<dbReference type="KEGG" id="tra:Trad_0338"/>
<dbReference type="RefSeq" id="WP_013176857.1">
    <property type="nucleotide sequence ID" value="NC_014221.1"/>
</dbReference>
<accession>D7CRI7</accession>
<dbReference type="PANTHER" id="PTHR35458">
    <property type="entry name" value="SLR0755 PROTEIN"/>
    <property type="match status" value="1"/>
</dbReference>
<dbReference type="InterPro" id="IPR021139">
    <property type="entry name" value="NYN"/>
</dbReference>
<keyword evidence="4" id="KW-1185">Reference proteome</keyword>
<gene>
    <name evidence="3" type="ordered locus">Trad_0338</name>
</gene>
<evidence type="ECO:0000259" key="2">
    <source>
        <dbReference type="Pfam" id="PF01936"/>
    </source>
</evidence>
<feature type="domain" description="NYN" evidence="2">
    <location>
        <begin position="37"/>
        <end position="188"/>
    </location>
</feature>
<reference evidence="4" key="1">
    <citation type="submission" date="2010-05" db="EMBL/GenBank/DDBJ databases">
        <title>The complete genome of Truepera radiovictris DSM 17093.</title>
        <authorList>
            <consortium name="US DOE Joint Genome Institute (JGI-PGF)"/>
            <person name="Lucas S."/>
            <person name="Copeland A."/>
            <person name="Lapidus A."/>
            <person name="Glavina del Rio T."/>
            <person name="Dalin E."/>
            <person name="Tice H."/>
            <person name="Bruce D."/>
            <person name="Goodwin L."/>
            <person name="Pitluck S."/>
            <person name="Kyrpides N."/>
            <person name="Mavromatis K."/>
            <person name="Ovchinnikova G."/>
            <person name="Munk A.C."/>
            <person name="Detter J.C."/>
            <person name="Han C."/>
            <person name="Tapia R."/>
            <person name="Land M."/>
            <person name="Hauser L."/>
            <person name="Markowitz V."/>
            <person name="Cheng J.-F."/>
            <person name="Hugenholtz P."/>
            <person name="Woyke T."/>
            <person name="Wu D."/>
            <person name="Tindall B."/>
            <person name="Pomrenke H.G."/>
            <person name="Brambilla E."/>
            <person name="Klenk H.-P."/>
            <person name="Eisen J.A."/>
        </authorList>
    </citation>
    <scope>NUCLEOTIDE SEQUENCE [LARGE SCALE GENOMIC DNA]</scope>
    <source>
        <strain evidence="4">DSM 17093 / CIP 108686 / LMG 22925 / RQ-24</strain>
    </source>
</reference>
<protein>
    <recommendedName>
        <fullName evidence="2">NYN domain-containing protein</fullName>
    </recommendedName>
</protein>
<feature type="region of interest" description="Disordered" evidence="1">
    <location>
        <begin position="1"/>
        <end position="27"/>
    </location>
</feature>
<dbReference type="EMBL" id="CP002049">
    <property type="protein sequence ID" value="ADI13477.1"/>
    <property type="molecule type" value="Genomic_DNA"/>
</dbReference>